<sequence>MKTVAILSQKGGAGKTTIALNLSVAASLNKKKSVIIDIDPQTSITQWGDSRNKENPTVISVPASRLSNTLNVCLNNKVDFVFIDTAPHAEQSSLMAARQADLIIIPCRPSVIDIRAIQSTIDICKIAEVKYFIVLNQVLPRSNLTHDTLEALKALQIPTVPVNIGQRISYINSVTQGQGVMEFDPRGKSYQEINNLYKFVVKQVKSKS</sequence>
<evidence type="ECO:0000313" key="3">
    <source>
        <dbReference type="Proteomes" id="UP000194946"/>
    </source>
</evidence>
<dbReference type="InterPro" id="IPR050678">
    <property type="entry name" value="DNA_Partitioning_ATPase"/>
</dbReference>
<gene>
    <name evidence="2" type="ORF">HK18_06415</name>
</gene>
<reference evidence="3" key="1">
    <citation type="submission" date="2014-06" db="EMBL/GenBank/DDBJ databases">
        <authorList>
            <person name="Winans N.J."/>
            <person name="Newell P.D."/>
            <person name="Douglas A.E."/>
        </authorList>
    </citation>
    <scope>NUCLEOTIDE SEQUENCE [LARGE SCALE GENOMIC DNA]</scope>
    <source>
        <strain evidence="3">DmL_052</strain>
    </source>
</reference>
<dbReference type="PANTHER" id="PTHR13696">
    <property type="entry name" value="P-LOOP CONTAINING NUCLEOSIDE TRIPHOSPHATE HYDROLASE"/>
    <property type="match status" value="1"/>
</dbReference>
<dbReference type="SUPFAM" id="SSF52540">
    <property type="entry name" value="P-loop containing nucleoside triphosphate hydrolases"/>
    <property type="match status" value="1"/>
</dbReference>
<keyword evidence="3" id="KW-1185">Reference proteome</keyword>
<dbReference type="RefSeq" id="WP_086632782.1">
    <property type="nucleotide sequence ID" value="NZ_JOPB01000036.1"/>
</dbReference>
<evidence type="ECO:0000259" key="1">
    <source>
        <dbReference type="Pfam" id="PF01656"/>
    </source>
</evidence>
<organism evidence="2 3">
    <name type="scientific">Commensalibacter intestini</name>
    <dbReference type="NCBI Taxonomy" id="479936"/>
    <lineage>
        <taxon>Bacteria</taxon>
        <taxon>Pseudomonadati</taxon>
        <taxon>Pseudomonadota</taxon>
        <taxon>Alphaproteobacteria</taxon>
        <taxon>Acetobacterales</taxon>
        <taxon>Acetobacteraceae</taxon>
    </lineage>
</organism>
<accession>A0A251ZSI1</accession>
<dbReference type="Proteomes" id="UP000194946">
    <property type="component" value="Unassembled WGS sequence"/>
</dbReference>
<evidence type="ECO:0000313" key="2">
    <source>
        <dbReference type="EMBL" id="OUI77618.1"/>
    </source>
</evidence>
<name>A0A251ZSI1_9PROT</name>
<dbReference type="Pfam" id="PF01656">
    <property type="entry name" value="CbiA"/>
    <property type="match status" value="1"/>
</dbReference>
<dbReference type="CDD" id="cd02042">
    <property type="entry name" value="ParAB_family"/>
    <property type="match status" value="1"/>
</dbReference>
<dbReference type="EMBL" id="JOPB01000036">
    <property type="protein sequence ID" value="OUI77618.1"/>
    <property type="molecule type" value="Genomic_DNA"/>
</dbReference>
<dbReference type="PANTHER" id="PTHR13696:SF96">
    <property type="entry name" value="COBQ_COBB_MIND_PARA NUCLEOTIDE BINDING DOMAIN-CONTAINING PROTEIN"/>
    <property type="match status" value="1"/>
</dbReference>
<dbReference type="Gene3D" id="3.40.50.300">
    <property type="entry name" value="P-loop containing nucleotide triphosphate hydrolases"/>
    <property type="match status" value="1"/>
</dbReference>
<feature type="domain" description="CobQ/CobB/MinD/ParA nucleotide binding" evidence="1">
    <location>
        <begin position="4"/>
        <end position="171"/>
    </location>
</feature>
<dbReference type="AlphaFoldDB" id="A0A251ZSI1"/>
<dbReference type="NCBIfam" id="NF041546">
    <property type="entry name" value="ParA_partition"/>
    <property type="match status" value="1"/>
</dbReference>
<dbReference type="InterPro" id="IPR027417">
    <property type="entry name" value="P-loop_NTPase"/>
</dbReference>
<protein>
    <recommendedName>
        <fullName evidence="1">CobQ/CobB/MinD/ParA nucleotide binding domain-containing protein</fullName>
    </recommendedName>
</protein>
<comment type="caution">
    <text evidence="2">The sequence shown here is derived from an EMBL/GenBank/DDBJ whole genome shotgun (WGS) entry which is preliminary data.</text>
</comment>
<dbReference type="InterPro" id="IPR048089">
    <property type="entry name" value="McdA"/>
</dbReference>
<proteinExistence type="predicted"/>
<dbReference type="InterPro" id="IPR002586">
    <property type="entry name" value="CobQ/CobB/MinD/ParA_Nub-bd_dom"/>
</dbReference>
<dbReference type="PIRSF" id="PIRSF009320">
    <property type="entry name" value="Nuc_binding_HP_1000"/>
    <property type="match status" value="1"/>
</dbReference>